<keyword evidence="4 9" id="KW-0808">Transferase</keyword>
<feature type="transmembrane region" description="Helical" evidence="9">
    <location>
        <begin position="289"/>
        <end position="315"/>
    </location>
</feature>
<dbReference type="Pfam" id="PF20154">
    <property type="entry name" value="LNT_N"/>
    <property type="match status" value="1"/>
</dbReference>
<feature type="transmembrane region" description="Helical" evidence="9">
    <location>
        <begin position="154"/>
        <end position="172"/>
    </location>
</feature>
<gene>
    <name evidence="9 12" type="primary">lnt</name>
    <name evidence="12" type="ORF">D0Y96_01865</name>
</gene>
<comment type="similarity">
    <text evidence="2 9">Belongs to the CN hydrolase family. Apolipoprotein N-acyltransferase subfamily.</text>
</comment>
<evidence type="ECO:0000256" key="2">
    <source>
        <dbReference type="ARBA" id="ARBA00010065"/>
    </source>
</evidence>
<protein>
    <recommendedName>
        <fullName evidence="9">Apolipoprotein N-acyltransferase</fullName>
        <shortName evidence="9">ALP N-acyltransferase</shortName>
        <ecNumber evidence="9">2.3.1.269</ecNumber>
    </recommendedName>
</protein>
<proteinExistence type="inferred from homology"/>
<dbReference type="SUPFAM" id="SSF56317">
    <property type="entry name" value="Carbon-nitrogen hydrolase"/>
    <property type="match status" value="1"/>
</dbReference>
<dbReference type="Proteomes" id="UP000264702">
    <property type="component" value="Unassembled WGS sequence"/>
</dbReference>
<dbReference type="Gene3D" id="3.60.110.10">
    <property type="entry name" value="Carbon-nitrogen hydrolase"/>
    <property type="match status" value="1"/>
</dbReference>
<evidence type="ECO:0000256" key="6">
    <source>
        <dbReference type="ARBA" id="ARBA00022989"/>
    </source>
</evidence>
<feature type="region of interest" description="Disordered" evidence="10">
    <location>
        <begin position="1"/>
        <end position="20"/>
    </location>
</feature>
<dbReference type="PANTHER" id="PTHR38686:SF1">
    <property type="entry name" value="APOLIPOPROTEIN N-ACYLTRANSFERASE"/>
    <property type="match status" value="1"/>
</dbReference>
<comment type="pathway">
    <text evidence="9">Protein modification; lipoprotein biosynthesis (N-acyl transfer).</text>
</comment>
<dbReference type="UniPathway" id="UPA00666"/>
<dbReference type="PANTHER" id="PTHR38686">
    <property type="entry name" value="APOLIPOPROTEIN N-ACYLTRANSFERASE"/>
    <property type="match status" value="1"/>
</dbReference>
<dbReference type="AlphaFoldDB" id="A0A372ITV0"/>
<dbReference type="GO" id="GO:0005886">
    <property type="term" value="C:plasma membrane"/>
    <property type="evidence" value="ECO:0007669"/>
    <property type="project" value="UniProtKB-SubCell"/>
</dbReference>
<comment type="caution">
    <text evidence="12">The sequence shown here is derived from an EMBL/GenBank/DDBJ whole genome shotgun (WGS) entry which is preliminary data.</text>
</comment>
<dbReference type="HAMAP" id="MF_01148">
    <property type="entry name" value="Lnt"/>
    <property type="match status" value="1"/>
</dbReference>
<keyword evidence="13" id="KW-1185">Reference proteome</keyword>
<comment type="catalytic activity">
    <reaction evidence="9">
        <text>N-terminal S-1,2-diacyl-sn-glyceryl-L-cysteinyl-[lipoprotein] + a glycerophospholipid = N-acyl-S-1,2-diacyl-sn-glyceryl-L-cysteinyl-[lipoprotein] + a 2-acyl-sn-glycero-3-phospholipid + H(+)</text>
        <dbReference type="Rhea" id="RHEA:48228"/>
        <dbReference type="Rhea" id="RHEA-COMP:14681"/>
        <dbReference type="Rhea" id="RHEA-COMP:14684"/>
        <dbReference type="ChEBI" id="CHEBI:15378"/>
        <dbReference type="ChEBI" id="CHEBI:136912"/>
        <dbReference type="ChEBI" id="CHEBI:140656"/>
        <dbReference type="ChEBI" id="CHEBI:140657"/>
        <dbReference type="ChEBI" id="CHEBI:140660"/>
        <dbReference type="EC" id="2.3.1.269"/>
    </reaction>
</comment>
<accession>A0A372ITV0</accession>
<comment type="function">
    <text evidence="9">Catalyzes the phospholipid dependent N-acylation of the N-terminal cysteine of apolipoprotein, the last step in lipoprotein maturation.</text>
</comment>
<keyword evidence="7 9" id="KW-0472">Membrane</keyword>
<keyword evidence="8 9" id="KW-0012">Acyltransferase</keyword>
<feature type="transmembrane region" description="Helical" evidence="9">
    <location>
        <begin position="630"/>
        <end position="649"/>
    </location>
</feature>
<evidence type="ECO:0000256" key="4">
    <source>
        <dbReference type="ARBA" id="ARBA00022679"/>
    </source>
</evidence>
<dbReference type="GO" id="GO:0016410">
    <property type="term" value="F:N-acyltransferase activity"/>
    <property type="evidence" value="ECO:0007669"/>
    <property type="project" value="UniProtKB-UniRule"/>
</dbReference>
<evidence type="ECO:0000256" key="3">
    <source>
        <dbReference type="ARBA" id="ARBA00022475"/>
    </source>
</evidence>
<dbReference type="CDD" id="cd07571">
    <property type="entry name" value="ALP_N-acyl_transferase"/>
    <property type="match status" value="1"/>
</dbReference>
<comment type="subcellular location">
    <subcellularLocation>
        <location evidence="1 9">Cell membrane</location>
        <topology evidence="1 9">Multi-pass membrane protein</topology>
    </subcellularLocation>
</comment>
<dbReference type="EMBL" id="QVQT01000001">
    <property type="protein sequence ID" value="RFU18338.1"/>
    <property type="molecule type" value="Genomic_DNA"/>
</dbReference>
<evidence type="ECO:0000256" key="9">
    <source>
        <dbReference type="HAMAP-Rule" id="MF_01148"/>
    </source>
</evidence>
<dbReference type="GO" id="GO:0042158">
    <property type="term" value="P:lipoprotein biosynthetic process"/>
    <property type="evidence" value="ECO:0007669"/>
    <property type="project" value="UniProtKB-UniRule"/>
</dbReference>
<name>A0A372ITV0_9BACT</name>
<evidence type="ECO:0000256" key="10">
    <source>
        <dbReference type="SAM" id="MobiDB-lite"/>
    </source>
</evidence>
<dbReference type="NCBIfam" id="TIGR00546">
    <property type="entry name" value="lnt"/>
    <property type="match status" value="1"/>
</dbReference>
<keyword evidence="5 9" id="KW-0812">Transmembrane</keyword>
<keyword evidence="3 9" id="KW-1003">Cell membrane</keyword>
<feature type="transmembrane region" description="Helical" evidence="9">
    <location>
        <begin position="184"/>
        <end position="202"/>
    </location>
</feature>
<dbReference type="InterPro" id="IPR045378">
    <property type="entry name" value="LNT_N"/>
</dbReference>
<feature type="compositionally biased region" description="Polar residues" evidence="10">
    <location>
        <begin position="1"/>
        <end position="13"/>
    </location>
</feature>
<organism evidence="12 13">
    <name type="scientific">Paracidobacterium acidisoli</name>
    <dbReference type="NCBI Taxonomy" id="2303751"/>
    <lineage>
        <taxon>Bacteria</taxon>
        <taxon>Pseudomonadati</taxon>
        <taxon>Acidobacteriota</taxon>
        <taxon>Terriglobia</taxon>
        <taxon>Terriglobales</taxon>
        <taxon>Acidobacteriaceae</taxon>
        <taxon>Paracidobacterium</taxon>
    </lineage>
</organism>
<dbReference type="InterPro" id="IPR004563">
    <property type="entry name" value="Apolipo_AcylTrfase"/>
</dbReference>
<dbReference type="Pfam" id="PF00795">
    <property type="entry name" value="CN_hydrolase"/>
    <property type="match status" value="1"/>
</dbReference>
<evidence type="ECO:0000259" key="11">
    <source>
        <dbReference type="PROSITE" id="PS50263"/>
    </source>
</evidence>
<feature type="transmembrane region" description="Helical" evidence="9">
    <location>
        <begin position="322"/>
        <end position="345"/>
    </location>
</feature>
<reference evidence="12 13" key="1">
    <citation type="submission" date="2018-08" db="EMBL/GenBank/DDBJ databases">
        <title>Acidipila sp. 4G-K13, an acidobacterium isolated from forest soil.</title>
        <authorList>
            <person name="Gao Z.-H."/>
            <person name="Qiu L.-H."/>
        </authorList>
    </citation>
    <scope>NUCLEOTIDE SEQUENCE [LARGE SCALE GENOMIC DNA]</scope>
    <source>
        <strain evidence="12 13">4G-K13</strain>
    </source>
</reference>
<evidence type="ECO:0000256" key="8">
    <source>
        <dbReference type="ARBA" id="ARBA00023315"/>
    </source>
</evidence>
<dbReference type="PROSITE" id="PS50263">
    <property type="entry name" value="CN_HYDROLASE"/>
    <property type="match status" value="1"/>
</dbReference>
<feature type="transmembrane region" description="Helical" evidence="9">
    <location>
        <begin position="214"/>
        <end position="240"/>
    </location>
</feature>
<evidence type="ECO:0000256" key="7">
    <source>
        <dbReference type="ARBA" id="ARBA00023136"/>
    </source>
</evidence>
<keyword evidence="6 9" id="KW-1133">Transmembrane helix</keyword>
<feature type="transmembrane region" description="Helical" evidence="9">
    <location>
        <begin position="128"/>
        <end position="148"/>
    </location>
</feature>
<dbReference type="InterPro" id="IPR036526">
    <property type="entry name" value="C-N_Hydrolase_sf"/>
</dbReference>
<sequence length="655" mass="71308">MRTNCAHSSSLLKTGTAEGTPRGECITAVRPDQGKLSAIKTAFRRRTSDCVCTSRRYNRSRDRLRACRDASACLPVLSGTGGVFGYRRHQLHRRSDRTVRRINSIVATALHSAAPAASAPVRSSLPGYALALLSAILLNYCFPVAGPVPVWRTGLAWIALTPLLYALLCRATAESPRPLRSATLTAYLCGVVWYVLNCYWIYQTMFYYGHVPPVGSAGIVLLFSLILGLYFALFGFLVAYFRLRFGVWAALGLAPFAWTGIELAGARVTSVPWDQLGYAQVDNLWLTKIAPVTGVYGISFILVAVSALLTAALVAAPFRARAMAGAVAVVLAGALQCGCFVSPAASPTSNYAVMLQPNIDVATDDHWIGEEWDGQVAWILQQSLSTCSEAYAGLPQRQTALTTPACDRNVTAPGVVVWPEVASWFMSDRPQTIAAMRAIAETAHAPVIAGMLGHDASGTYNSAVFTNPDGQIVGRYDKIHLVPFGEYIPYRNLLFFAHKLTQQVGDLQRGRARNVFQTDGHTFGTIICYESVFADEVRLFVKNGAQVLVNISDDGWYGDTSAPWQHLYMTRMRAIENHRWVLLDTNSGVTTAIDPRGRVTVSAPRHALTSLVARYGYESDVTFYTQYGDVFAYLCVLAVCAAAGGALLTKRRSAV</sequence>
<evidence type="ECO:0000313" key="13">
    <source>
        <dbReference type="Proteomes" id="UP000264702"/>
    </source>
</evidence>
<dbReference type="EC" id="2.3.1.269" evidence="9"/>
<dbReference type="InterPro" id="IPR003010">
    <property type="entry name" value="C-N_Hydrolase"/>
</dbReference>
<keyword evidence="12" id="KW-0449">Lipoprotein</keyword>
<evidence type="ECO:0000256" key="5">
    <source>
        <dbReference type="ARBA" id="ARBA00022692"/>
    </source>
</evidence>
<feature type="transmembrane region" description="Helical" evidence="9">
    <location>
        <begin position="247"/>
        <end position="269"/>
    </location>
</feature>
<evidence type="ECO:0000256" key="1">
    <source>
        <dbReference type="ARBA" id="ARBA00004651"/>
    </source>
</evidence>
<feature type="domain" description="CN hydrolase" evidence="11">
    <location>
        <begin position="374"/>
        <end position="623"/>
    </location>
</feature>
<evidence type="ECO:0000313" key="12">
    <source>
        <dbReference type="EMBL" id="RFU18338.1"/>
    </source>
</evidence>